<feature type="region of interest" description="Disordered" evidence="1">
    <location>
        <begin position="54"/>
        <end position="100"/>
    </location>
</feature>
<accession>A0A9X9Q032</accession>
<sequence length="100" mass="10590">CERRAAARPPRVPNPEQEALQRLEGRTCRSQGCPPSCSCRCCRCRCRAATTAAAVSAPLKSDSSAKAGGSTEPGASTKQVHAPISRSVDPARKKQIRGDQ</sequence>
<keyword evidence="3" id="KW-1185">Reference proteome</keyword>
<dbReference type="EMBL" id="CYRY02013429">
    <property type="protein sequence ID" value="VCW84061.1"/>
    <property type="molecule type" value="Genomic_DNA"/>
</dbReference>
<feature type="non-terminal residue" evidence="2">
    <location>
        <position position="1"/>
    </location>
</feature>
<protein>
    <submittedName>
        <fullName evidence="2">Uncharacterized protein</fullName>
    </submittedName>
</protein>
<name>A0A9X9Q032_GULGU</name>
<evidence type="ECO:0000313" key="2">
    <source>
        <dbReference type="EMBL" id="VCW84061.1"/>
    </source>
</evidence>
<evidence type="ECO:0000256" key="1">
    <source>
        <dbReference type="SAM" id="MobiDB-lite"/>
    </source>
</evidence>
<gene>
    <name evidence="2" type="ORF">BN2614_LOCUS2</name>
</gene>
<organism evidence="2 3">
    <name type="scientific">Gulo gulo</name>
    <name type="common">Wolverine</name>
    <name type="synonym">Gluton</name>
    <dbReference type="NCBI Taxonomy" id="48420"/>
    <lineage>
        <taxon>Eukaryota</taxon>
        <taxon>Metazoa</taxon>
        <taxon>Chordata</taxon>
        <taxon>Craniata</taxon>
        <taxon>Vertebrata</taxon>
        <taxon>Euteleostomi</taxon>
        <taxon>Mammalia</taxon>
        <taxon>Eutheria</taxon>
        <taxon>Laurasiatheria</taxon>
        <taxon>Carnivora</taxon>
        <taxon>Caniformia</taxon>
        <taxon>Musteloidea</taxon>
        <taxon>Mustelidae</taxon>
        <taxon>Guloninae</taxon>
        <taxon>Gulo</taxon>
    </lineage>
</organism>
<reference evidence="2 3" key="1">
    <citation type="submission" date="2018-10" db="EMBL/GenBank/DDBJ databases">
        <authorList>
            <person name="Ekblom R."/>
            <person name="Jareborg N."/>
        </authorList>
    </citation>
    <scope>NUCLEOTIDE SEQUENCE [LARGE SCALE GENOMIC DNA]</scope>
    <source>
        <tissue evidence="2">Muscle</tissue>
    </source>
</reference>
<dbReference type="AlphaFoldDB" id="A0A9X9Q032"/>
<evidence type="ECO:0000313" key="3">
    <source>
        <dbReference type="Proteomes" id="UP000269945"/>
    </source>
</evidence>
<dbReference type="Proteomes" id="UP000269945">
    <property type="component" value="Unassembled WGS sequence"/>
</dbReference>
<proteinExistence type="predicted"/>
<feature type="compositionally biased region" description="Basic and acidic residues" evidence="1">
    <location>
        <begin position="89"/>
        <end position="100"/>
    </location>
</feature>
<comment type="caution">
    <text evidence="2">The sequence shown here is derived from an EMBL/GenBank/DDBJ whole genome shotgun (WGS) entry which is preliminary data.</text>
</comment>